<proteinExistence type="predicted"/>
<accession>A0ABT7VTI3</accession>
<gene>
    <name evidence="1" type="ORF">QUF54_05995</name>
</gene>
<protein>
    <submittedName>
        <fullName evidence="1">Uncharacterized protein</fullName>
    </submittedName>
</protein>
<evidence type="ECO:0000313" key="2">
    <source>
        <dbReference type="Proteomes" id="UP001171945"/>
    </source>
</evidence>
<evidence type="ECO:0000313" key="1">
    <source>
        <dbReference type="EMBL" id="MDM8562889.1"/>
    </source>
</evidence>
<reference evidence="1" key="1">
    <citation type="submission" date="2023-06" db="EMBL/GenBank/DDBJ databases">
        <title>Uncultivated large filamentous bacteria from sulfidic sediments reveal new species and different genomic features in energy metabolism and defense.</title>
        <authorList>
            <person name="Fonseca A."/>
        </authorList>
    </citation>
    <scope>NUCLEOTIDE SEQUENCE</scope>
    <source>
        <strain evidence="1">HSG4</strain>
    </source>
</reference>
<sequence length="87" mass="10414">MQYPLTEKIGEPELFVGREKEFRQINKWLGNIPKRLSKSRVILARRKSGKTAFVQRIFNKLWSDNGMVIPFYFDMKESKIWYPTFAI</sequence>
<comment type="caution">
    <text evidence="1">The sequence shown here is derived from an EMBL/GenBank/DDBJ whole genome shotgun (WGS) entry which is preliminary data.</text>
</comment>
<dbReference type="Proteomes" id="UP001171945">
    <property type="component" value="Unassembled WGS sequence"/>
</dbReference>
<dbReference type="Gene3D" id="3.40.50.300">
    <property type="entry name" value="P-loop containing nucleotide triphosphate hydrolases"/>
    <property type="match status" value="1"/>
</dbReference>
<name>A0ABT7VTI3_9GAMM</name>
<dbReference type="EMBL" id="JAUCGM010000336">
    <property type="protein sequence ID" value="MDM8562889.1"/>
    <property type="molecule type" value="Genomic_DNA"/>
</dbReference>
<dbReference type="SUPFAM" id="SSF52540">
    <property type="entry name" value="P-loop containing nucleoside triphosphate hydrolases"/>
    <property type="match status" value="1"/>
</dbReference>
<keyword evidence="2" id="KW-1185">Reference proteome</keyword>
<organism evidence="1 2">
    <name type="scientific">Candidatus Marithioploca araucensis</name>
    <dbReference type="NCBI Taxonomy" id="70273"/>
    <lineage>
        <taxon>Bacteria</taxon>
        <taxon>Pseudomonadati</taxon>
        <taxon>Pseudomonadota</taxon>
        <taxon>Gammaproteobacteria</taxon>
        <taxon>Thiotrichales</taxon>
        <taxon>Thiotrichaceae</taxon>
        <taxon>Candidatus Marithioploca</taxon>
    </lineage>
</organism>
<feature type="non-terminal residue" evidence="1">
    <location>
        <position position="87"/>
    </location>
</feature>
<dbReference type="InterPro" id="IPR027417">
    <property type="entry name" value="P-loop_NTPase"/>
</dbReference>